<proteinExistence type="predicted"/>
<name>A0A8W8KZU2_MAGGI</name>
<dbReference type="AlphaFoldDB" id="A0A8W8KZU2"/>
<sequence length="123" mass="13765">MLHHLTTTTSIYQAGLSEDGNFFSILDNGDQALQLKQHLRFIHDIVKSTMQAIVYKTCDLFRKTKPHKASKTYGSDSAFKPVRLGEVSKFGEDRTSNSLDTGPAPKTLTSSGRRRREYSISSP</sequence>
<feature type="region of interest" description="Disordered" evidence="1">
    <location>
        <begin position="90"/>
        <end position="123"/>
    </location>
</feature>
<organism evidence="2 3">
    <name type="scientific">Magallana gigas</name>
    <name type="common">Pacific oyster</name>
    <name type="synonym">Crassostrea gigas</name>
    <dbReference type="NCBI Taxonomy" id="29159"/>
    <lineage>
        <taxon>Eukaryota</taxon>
        <taxon>Metazoa</taxon>
        <taxon>Spiralia</taxon>
        <taxon>Lophotrochozoa</taxon>
        <taxon>Mollusca</taxon>
        <taxon>Bivalvia</taxon>
        <taxon>Autobranchia</taxon>
        <taxon>Pteriomorphia</taxon>
        <taxon>Ostreida</taxon>
        <taxon>Ostreoidea</taxon>
        <taxon>Ostreidae</taxon>
        <taxon>Magallana</taxon>
    </lineage>
</organism>
<evidence type="ECO:0000313" key="2">
    <source>
        <dbReference type="EnsemblMetazoa" id="G26000.1:cds"/>
    </source>
</evidence>
<evidence type="ECO:0000256" key="1">
    <source>
        <dbReference type="SAM" id="MobiDB-lite"/>
    </source>
</evidence>
<reference evidence="2" key="1">
    <citation type="submission" date="2022-08" db="UniProtKB">
        <authorList>
            <consortium name="EnsemblMetazoa"/>
        </authorList>
    </citation>
    <scope>IDENTIFICATION</scope>
    <source>
        <strain evidence="2">05x7-T-G4-1.051#20</strain>
    </source>
</reference>
<dbReference type="EnsemblMetazoa" id="G26000.1">
    <property type="protein sequence ID" value="G26000.1:cds"/>
    <property type="gene ID" value="G26000"/>
</dbReference>
<protein>
    <submittedName>
        <fullName evidence="2">Uncharacterized protein</fullName>
    </submittedName>
</protein>
<accession>A0A8W8KZU2</accession>
<evidence type="ECO:0000313" key="3">
    <source>
        <dbReference type="Proteomes" id="UP000005408"/>
    </source>
</evidence>
<dbReference type="Proteomes" id="UP000005408">
    <property type="component" value="Unassembled WGS sequence"/>
</dbReference>
<keyword evidence="3" id="KW-1185">Reference proteome</keyword>